<keyword evidence="2" id="KW-1185">Reference proteome</keyword>
<accession>A0A371GJP5</accession>
<dbReference type="AlphaFoldDB" id="A0A371GJP5"/>
<name>A0A371GJP5_MUCPR</name>
<dbReference type="Proteomes" id="UP000257109">
    <property type="component" value="Unassembled WGS sequence"/>
</dbReference>
<feature type="non-terminal residue" evidence="1">
    <location>
        <position position="1"/>
    </location>
</feature>
<dbReference type="EMBL" id="QJKJ01005284">
    <property type="protein sequence ID" value="RDX90778.1"/>
    <property type="molecule type" value="Genomic_DNA"/>
</dbReference>
<organism evidence="1 2">
    <name type="scientific">Mucuna pruriens</name>
    <name type="common">Velvet bean</name>
    <name type="synonym">Dolichos pruriens</name>
    <dbReference type="NCBI Taxonomy" id="157652"/>
    <lineage>
        <taxon>Eukaryota</taxon>
        <taxon>Viridiplantae</taxon>
        <taxon>Streptophyta</taxon>
        <taxon>Embryophyta</taxon>
        <taxon>Tracheophyta</taxon>
        <taxon>Spermatophyta</taxon>
        <taxon>Magnoliopsida</taxon>
        <taxon>eudicotyledons</taxon>
        <taxon>Gunneridae</taxon>
        <taxon>Pentapetalae</taxon>
        <taxon>rosids</taxon>
        <taxon>fabids</taxon>
        <taxon>Fabales</taxon>
        <taxon>Fabaceae</taxon>
        <taxon>Papilionoideae</taxon>
        <taxon>50 kb inversion clade</taxon>
        <taxon>NPAAA clade</taxon>
        <taxon>indigoferoid/millettioid clade</taxon>
        <taxon>Phaseoleae</taxon>
        <taxon>Mucuna</taxon>
    </lineage>
</organism>
<reference evidence="1" key="1">
    <citation type="submission" date="2018-05" db="EMBL/GenBank/DDBJ databases">
        <title>Draft genome of Mucuna pruriens seed.</title>
        <authorList>
            <person name="Nnadi N.E."/>
            <person name="Vos R."/>
            <person name="Hasami M.H."/>
            <person name="Devisetty U.K."/>
            <person name="Aguiy J.C."/>
        </authorList>
    </citation>
    <scope>NUCLEOTIDE SEQUENCE [LARGE SCALE GENOMIC DNA]</scope>
    <source>
        <strain evidence="1">JCA_2017</strain>
    </source>
</reference>
<comment type="caution">
    <text evidence="1">The sequence shown here is derived from an EMBL/GenBank/DDBJ whole genome shotgun (WGS) entry which is preliminary data.</text>
</comment>
<gene>
    <name evidence="1" type="ORF">CR513_27323</name>
</gene>
<proteinExistence type="predicted"/>
<sequence>MVEGLEFIEKFKDMNLYVEWNKDQLWDDHGNQWFLENHEGEVVDDIALCRIKELLGTDKARDFSLGEDEDVLVVGYEEGSGRICRYMLDPLESQSKASKTWRITANHGVT</sequence>
<protein>
    <submittedName>
        <fullName evidence="1">Uncharacterized protein</fullName>
    </submittedName>
</protein>
<evidence type="ECO:0000313" key="1">
    <source>
        <dbReference type="EMBL" id="RDX90778.1"/>
    </source>
</evidence>
<evidence type="ECO:0000313" key="2">
    <source>
        <dbReference type="Proteomes" id="UP000257109"/>
    </source>
</evidence>